<dbReference type="CDD" id="cd22270">
    <property type="entry name" value="DPBB_kiwellin-like"/>
    <property type="match status" value="1"/>
</dbReference>
<proteinExistence type="inferred from homology"/>
<evidence type="ECO:0000256" key="4">
    <source>
        <dbReference type="ARBA" id="ARBA00022729"/>
    </source>
</evidence>
<dbReference type="PANTHER" id="PTHR33191:SF9">
    <property type="entry name" value="RIPENING-RELATED PROTEIN 2-RELATED"/>
    <property type="match status" value="1"/>
</dbReference>
<dbReference type="Proteomes" id="UP000583929">
    <property type="component" value="Unassembled WGS sequence"/>
</dbReference>
<sequence length="222" mass="23388">MYSIITLLIISLLVLLPHHLEAISSCNESCRTLNDCEGQLICIKGKCDDDPDIGTKICDGGGGSGGGSCKSSGTLICKGKSFLKFKCSPPITSSTPAKLTNNDFSEGGDGGAPSQCDERFHSNTERVVALSTGWYNDGSRCGKIIKITAKNGRSTTAKVVDQCDSQNGCDAEHAGQPPCKNNIVDGSNAVWSALGLDTDLGVVDVTWSMASNDDVYALKHYT</sequence>
<dbReference type="EMBL" id="JAATIQ010000745">
    <property type="protein sequence ID" value="KAF4347981.1"/>
    <property type="molecule type" value="Genomic_DNA"/>
</dbReference>
<dbReference type="Gene3D" id="2.40.40.10">
    <property type="entry name" value="RlpA-like domain"/>
    <property type="match status" value="1"/>
</dbReference>
<comment type="similarity">
    <text evidence="2">Belongs to the kiwellin family.</text>
</comment>
<dbReference type="Pfam" id="PF24300">
    <property type="entry name" value="KWL1"/>
    <property type="match status" value="1"/>
</dbReference>
<evidence type="ECO:0000313" key="8">
    <source>
        <dbReference type="Proteomes" id="UP000583929"/>
    </source>
</evidence>
<feature type="region of interest" description="Disordered" evidence="5">
    <location>
        <begin position="98"/>
        <end position="118"/>
    </location>
</feature>
<dbReference type="SUPFAM" id="SSF50685">
    <property type="entry name" value="Barwin-like endoglucanases"/>
    <property type="match status" value="1"/>
</dbReference>
<evidence type="ECO:0000256" key="3">
    <source>
        <dbReference type="ARBA" id="ARBA00022525"/>
    </source>
</evidence>
<evidence type="ECO:0008006" key="9">
    <source>
        <dbReference type="Google" id="ProtNLM"/>
    </source>
</evidence>
<feature type="chain" id="PRO_5029908725" description="Kiwellin" evidence="6">
    <location>
        <begin position="23"/>
        <end position="222"/>
    </location>
</feature>
<dbReference type="AlphaFoldDB" id="A0A7J6DPF4"/>
<evidence type="ECO:0000256" key="5">
    <source>
        <dbReference type="SAM" id="MobiDB-lite"/>
    </source>
</evidence>
<dbReference type="GO" id="GO:0005576">
    <property type="term" value="C:extracellular region"/>
    <property type="evidence" value="ECO:0007669"/>
    <property type="project" value="UniProtKB-SubCell"/>
</dbReference>
<evidence type="ECO:0000256" key="2">
    <source>
        <dbReference type="ARBA" id="ARBA00005592"/>
    </source>
</evidence>
<reference evidence="7 8" key="1">
    <citation type="journal article" date="2020" name="bioRxiv">
        <title>Sequence and annotation of 42 cannabis genomes reveals extensive copy number variation in cannabinoid synthesis and pathogen resistance genes.</title>
        <authorList>
            <person name="Mckernan K.J."/>
            <person name="Helbert Y."/>
            <person name="Kane L.T."/>
            <person name="Ebling H."/>
            <person name="Zhang L."/>
            <person name="Liu B."/>
            <person name="Eaton Z."/>
            <person name="Mclaughlin S."/>
            <person name="Kingan S."/>
            <person name="Baybayan P."/>
            <person name="Concepcion G."/>
            <person name="Jordan M."/>
            <person name="Riva A."/>
            <person name="Barbazuk W."/>
            <person name="Harkins T."/>
        </authorList>
    </citation>
    <scope>NUCLEOTIDE SEQUENCE [LARGE SCALE GENOMIC DNA]</scope>
    <source>
        <strain evidence="8">cv. Jamaican Lion 4</strain>
        <tissue evidence="7">Leaf</tissue>
    </source>
</reference>
<feature type="signal peptide" evidence="6">
    <location>
        <begin position="1"/>
        <end position="22"/>
    </location>
</feature>
<dbReference type="PANTHER" id="PTHR33191">
    <property type="entry name" value="RIPENING-RELATED PROTEIN 2-RELATED"/>
    <property type="match status" value="1"/>
</dbReference>
<keyword evidence="8" id="KW-1185">Reference proteome</keyword>
<accession>A0A7J6DPF4</accession>
<keyword evidence="4 6" id="KW-0732">Signal</keyword>
<name>A0A7J6DPF4_CANSA</name>
<organism evidence="7 8">
    <name type="scientific">Cannabis sativa</name>
    <name type="common">Hemp</name>
    <name type="synonym">Marijuana</name>
    <dbReference type="NCBI Taxonomy" id="3483"/>
    <lineage>
        <taxon>Eukaryota</taxon>
        <taxon>Viridiplantae</taxon>
        <taxon>Streptophyta</taxon>
        <taxon>Embryophyta</taxon>
        <taxon>Tracheophyta</taxon>
        <taxon>Spermatophyta</taxon>
        <taxon>Magnoliopsida</taxon>
        <taxon>eudicotyledons</taxon>
        <taxon>Gunneridae</taxon>
        <taxon>Pentapetalae</taxon>
        <taxon>rosids</taxon>
        <taxon>fabids</taxon>
        <taxon>Rosales</taxon>
        <taxon>Cannabaceae</taxon>
        <taxon>Cannabis</taxon>
    </lineage>
</organism>
<comment type="subcellular location">
    <subcellularLocation>
        <location evidence="1">Secreted</location>
    </subcellularLocation>
</comment>
<evidence type="ECO:0000256" key="1">
    <source>
        <dbReference type="ARBA" id="ARBA00004613"/>
    </source>
</evidence>
<keyword evidence="3" id="KW-0964">Secreted</keyword>
<evidence type="ECO:0000256" key="6">
    <source>
        <dbReference type="SAM" id="SignalP"/>
    </source>
</evidence>
<comment type="caution">
    <text evidence="7">The sequence shown here is derived from an EMBL/GenBank/DDBJ whole genome shotgun (WGS) entry which is preliminary data.</text>
</comment>
<dbReference type="InterPro" id="IPR039271">
    <property type="entry name" value="Kiwellin-like"/>
</dbReference>
<dbReference type="InterPro" id="IPR036908">
    <property type="entry name" value="RlpA-like_sf"/>
</dbReference>
<evidence type="ECO:0000313" key="7">
    <source>
        <dbReference type="EMBL" id="KAF4347981.1"/>
    </source>
</evidence>
<protein>
    <recommendedName>
        <fullName evidence="9">Kiwellin</fullName>
    </recommendedName>
</protein>
<gene>
    <name evidence="7" type="ORF">G4B88_020987</name>
</gene>